<keyword evidence="2" id="KW-1185">Reference proteome</keyword>
<comment type="caution">
    <text evidence="1">The sequence shown here is derived from an EMBL/GenBank/DDBJ whole genome shotgun (WGS) entry which is preliminary data.</text>
</comment>
<proteinExistence type="predicted"/>
<evidence type="ECO:0000313" key="1">
    <source>
        <dbReference type="EMBL" id="MDM8563115.1"/>
    </source>
</evidence>
<sequence length="55" mass="6582">MQYSLKKKPCRVGKVLLLPTFLIKKRWATKRRCPPYMTEAQMIGYDGVKRFSFDR</sequence>
<dbReference type="Proteomes" id="UP001171945">
    <property type="component" value="Unassembled WGS sequence"/>
</dbReference>
<name>A0ABT7VU54_9GAMM</name>
<dbReference type="EMBL" id="JAUCGM010000457">
    <property type="protein sequence ID" value="MDM8563115.1"/>
    <property type="molecule type" value="Genomic_DNA"/>
</dbReference>
<reference evidence="1" key="1">
    <citation type="submission" date="2023-06" db="EMBL/GenBank/DDBJ databases">
        <title>Uncultivated large filamentous bacteria from sulfidic sediments reveal new species and different genomic features in energy metabolism and defense.</title>
        <authorList>
            <person name="Fonseca A."/>
        </authorList>
    </citation>
    <scope>NUCLEOTIDE SEQUENCE</scope>
    <source>
        <strain evidence="1">HSG4</strain>
    </source>
</reference>
<protein>
    <submittedName>
        <fullName evidence="1">Uncharacterized protein</fullName>
    </submittedName>
</protein>
<evidence type="ECO:0000313" key="2">
    <source>
        <dbReference type="Proteomes" id="UP001171945"/>
    </source>
</evidence>
<organism evidence="1 2">
    <name type="scientific">Candidatus Marithioploca araucensis</name>
    <dbReference type="NCBI Taxonomy" id="70273"/>
    <lineage>
        <taxon>Bacteria</taxon>
        <taxon>Pseudomonadati</taxon>
        <taxon>Pseudomonadota</taxon>
        <taxon>Gammaproteobacteria</taxon>
        <taxon>Thiotrichales</taxon>
        <taxon>Thiotrichaceae</taxon>
        <taxon>Candidatus Marithioploca</taxon>
    </lineage>
</organism>
<gene>
    <name evidence="1" type="ORF">QUF54_07160</name>
</gene>
<accession>A0ABT7VU54</accession>